<reference evidence="2" key="1">
    <citation type="journal article" date="2015" name="Nature">
        <title>Complex archaea that bridge the gap between prokaryotes and eukaryotes.</title>
        <authorList>
            <person name="Spang A."/>
            <person name="Saw J.H."/>
            <person name="Jorgensen S.L."/>
            <person name="Zaremba-Niedzwiedzka K."/>
            <person name="Martijn J."/>
            <person name="Lind A.E."/>
            <person name="van Eijk R."/>
            <person name="Schleper C."/>
            <person name="Guy L."/>
            <person name="Ettema T.J."/>
        </authorList>
    </citation>
    <scope>NUCLEOTIDE SEQUENCE</scope>
</reference>
<evidence type="ECO:0000313" key="2">
    <source>
        <dbReference type="EMBL" id="KKL75479.1"/>
    </source>
</evidence>
<dbReference type="EMBL" id="LAZR01024341">
    <property type="protein sequence ID" value="KKL75479.1"/>
    <property type="molecule type" value="Genomic_DNA"/>
</dbReference>
<feature type="transmembrane region" description="Helical" evidence="1">
    <location>
        <begin position="6"/>
        <end position="26"/>
    </location>
</feature>
<proteinExistence type="predicted"/>
<keyword evidence="1" id="KW-1133">Transmembrane helix</keyword>
<protein>
    <submittedName>
        <fullName evidence="2">Uncharacterized protein</fullName>
    </submittedName>
</protein>
<name>A0A0F9EN45_9ZZZZ</name>
<comment type="caution">
    <text evidence="2">The sequence shown here is derived from an EMBL/GenBank/DDBJ whole genome shotgun (WGS) entry which is preliminary data.</text>
</comment>
<keyword evidence="1" id="KW-0472">Membrane</keyword>
<dbReference type="AlphaFoldDB" id="A0A0F9EN45"/>
<keyword evidence="1" id="KW-0812">Transmembrane</keyword>
<accession>A0A0F9EN45</accession>
<evidence type="ECO:0000256" key="1">
    <source>
        <dbReference type="SAM" id="Phobius"/>
    </source>
</evidence>
<feature type="non-terminal residue" evidence="2">
    <location>
        <position position="1"/>
    </location>
</feature>
<gene>
    <name evidence="2" type="ORF">LCGC14_2054510</name>
</gene>
<organism evidence="2">
    <name type="scientific">marine sediment metagenome</name>
    <dbReference type="NCBI Taxonomy" id="412755"/>
    <lineage>
        <taxon>unclassified sequences</taxon>
        <taxon>metagenomes</taxon>
        <taxon>ecological metagenomes</taxon>
    </lineage>
</organism>
<sequence length="27" mass="2802">FPFLLGAGLVGVILYELGMIAIPIIGD</sequence>